<keyword evidence="2" id="KW-0548">Nucleotidyltransferase</keyword>
<evidence type="ECO:0000313" key="3">
    <source>
        <dbReference type="Proteomes" id="UP000325315"/>
    </source>
</evidence>
<protein>
    <submittedName>
        <fullName evidence="2">Reverse transcriptase</fullName>
    </submittedName>
</protein>
<dbReference type="AlphaFoldDB" id="A0A5B6V8P0"/>
<dbReference type="OrthoDB" id="1305551at2759"/>
<dbReference type="Pfam" id="PF00078">
    <property type="entry name" value="RVT_1"/>
    <property type="match status" value="1"/>
</dbReference>
<name>A0A5B6V8P0_9ROSI</name>
<dbReference type="InterPro" id="IPR000477">
    <property type="entry name" value="RT_dom"/>
</dbReference>
<proteinExistence type="predicted"/>
<dbReference type="EMBL" id="SMMG02000007">
    <property type="protein sequence ID" value="KAA3465499.1"/>
    <property type="molecule type" value="Genomic_DNA"/>
</dbReference>
<comment type="caution">
    <text evidence="2">The sequence shown here is derived from an EMBL/GenBank/DDBJ whole genome shotgun (WGS) entry which is preliminary data.</text>
</comment>
<keyword evidence="2" id="KW-0695">RNA-directed DNA polymerase</keyword>
<organism evidence="2 3">
    <name type="scientific">Gossypium australe</name>
    <dbReference type="NCBI Taxonomy" id="47621"/>
    <lineage>
        <taxon>Eukaryota</taxon>
        <taxon>Viridiplantae</taxon>
        <taxon>Streptophyta</taxon>
        <taxon>Embryophyta</taxon>
        <taxon>Tracheophyta</taxon>
        <taxon>Spermatophyta</taxon>
        <taxon>Magnoliopsida</taxon>
        <taxon>eudicotyledons</taxon>
        <taxon>Gunneridae</taxon>
        <taxon>Pentapetalae</taxon>
        <taxon>rosids</taxon>
        <taxon>malvids</taxon>
        <taxon>Malvales</taxon>
        <taxon>Malvaceae</taxon>
        <taxon>Malvoideae</taxon>
        <taxon>Gossypium</taxon>
    </lineage>
</organism>
<dbReference type="InterPro" id="IPR052343">
    <property type="entry name" value="Retrotransposon-Effector_Assoc"/>
</dbReference>
<reference evidence="3" key="1">
    <citation type="journal article" date="2019" name="Plant Biotechnol. J.">
        <title>Genome sequencing of the Australian wild diploid species Gossypium australe highlights disease resistance and delayed gland morphogenesis.</title>
        <authorList>
            <person name="Cai Y."/>
            <person name="Cai X."/>
            <person name="Wang Q."/>
            <person name="Wang P."/>
            <person name="Zhang Y."/>
            <person name="Cai C."/>
            <person name="Xu Y."/>
            <person name="Wang K."/>
            <person name="Zhou Z."/>
            <person name="Wang C."/>
            <person name="Geng S."/>
            <person name="Li B."/>
            <person name="Dong Q."/>
            <person name="Hou Y."/>
            <person name="Wang H."/>
            <person name="Ai P."/>
            <person name="Liu Z."/>
            <person name="Yi F."/>
            <person name="Sun M."/>
            <person name="An G."/>
            <person name="Cheng J."/>
            <person name="Zhang Y."/>
            <person name="Shi Q."/>
            <person name="Xie Y."/>
            <person name="Shi X."/>
            <person name="Chang Y."/>
            <person name="Huang F."/>
            <person name="Chen Y."/>
            <person name="Hong S."/>
            <person name="Mi L."/>
            <person name="Sun Q."/>
            <person name="Zhang L."/>
            <person name="Zhou B."/>
            <person name="Peng R."/>
            <person name="Zhang X."/>
            <person name="Liu F."/>
        </authorList>
    </citation>
    <scope>NUCLEOTIDE SEQUENCE [LARGE SCALE GENOMIC DNA]</scope>
    <source>
        <strain evidence="3">cv. PA1801</strain>
    </source>
</reference>
<dbReference type="PANTHER" id="PTHR46890:SF48">
    <property type="entry name" value="RNA-DIRECTED DNA POLYMERASE"/>
    <property type="match status" value="1"/>
</dbReference>
<keyword evidence="2" id="KW-0808">Transferase</keyword>
<accession>A0A5B6V8P0</accession>
<dbReference type="Proteomes" id="UP000325315">
    <property type="component" value="Unassembled WGS sequence"/>
</dbReference>
<keyword evidence="3" id="KW-1185">Reference proteome</keyword>
<evidence type="ECO:0000313" key="2">
    <source>
        <dbReference type="EMBL" id="KAA3465499.1"/>
    </source>
</evidence>
<gene>
    <name evidence="2" type="ORF">EPI10_000658</name>
</gene>
<dbReference type="PANTHER" id="PTHR46890">
    <property type="entry name" value="NON-LTR RETROLELEMENT REVERSE TRANSCRIPTASE-LIKE PROTEIN-RELATED"/>
    <property type="match status" value="1"/>
</dbReference>
<feature type="domain" description="Reverse transcriptase" evidence="1">
    <location>
        <begin position="277"/>
        <end position="361"/>
    </location>
</feature>
<dbReference type="GO" id="GO:0003964">
    <property type="term" value="F:RNA-directed DNA polymerase activity"/>
    <property type="evidence" value="ECO:0007669"/>
    <property type="project" value="UniProtKB-KW"/>
</dbReference>
<evidence type="ECO:0000259" key="1">
    <source>
        <dbReference type="Pfam" id="PF00078"/>
    </source>
</evidence>
<sequence>MVEDDGEGQAWRCTGFYGAPEERLCEESWNLLRQLNDFPNVPWMIALCLIWVIKDNGLHGKWGILKELISGRGLTGVLDHLVHSFSDQYPLLVNMDVGGNNHRVSHFKFEAIWIMEDPYESEVRRLWESSKQCARANWLSNRDRNTTYFHNYASQRKKRNRVVYLRDESSILHESNLGLLNITKEYFTSLFSSNGMNDVNEVLQGVAPCISSDMNENLLWDFSFIEVCNAVKLMSSLKAPGEDGIGAVFYQRFWHIVGKEVTEYCIKTLAVSNPENMNQFKPISLCNILYKMISNMLVNSLQSVIHYCIDEAQSAFVPGRLKLDNNLVAYEILHFLKHKKMGRMGSFALKLDMSKAYDRVE</sequence>